<name>A0A5B8VM39_9BACT</name>
<reference evidence="7 8" key="1">
    <citation type="journal article" date="2017" name="Int. J. Syst. Evol. Microbiol.">
        <title>Arachidicoccus ginsenosidivorans sp. nov., with ginsenoside-converting activity isolated from ginseng cultivating soil.</title>
        <authorList>
            <person name="Siddiqi M.Z."/>
            <person name="Aslam Z."/>
            <person name="Im W.T."/>
        </authorList>
    </citation>
    <scope>NUCLEOTIDE SEQUENCE [LARGE SCALE GENOMIC DNA]</scope>
    <source>
        <strain evidence="7 8">Gsoil 809</strain>
    </source>
</reference>
<organism evidence="7 8">
    <name type="scientific">Arachidicoccus ginsenosidivorans</name>
    <dbReference type="NCBI Taxonomy" id="496057"/>
    <lineage>
        <taxon>Bacteria</taxon>
        <taxon>Pseudomonadati</taxon>
        <taxon>Bacteroidota</taxon>
        <taxon>Chitinophagia</taxon>
        <taxon>Chitinophagales</taxon>
        <taxon>Chitinophagaceae</taxon>
        <taxon>Arachidicoccus</taxon>
    </lineage>
</organism>
<keyword evidence="5" id="KW-1133">Transmembrane helix</keyword>
<proteinExistence type="inferred from homology"/>
<evidence type="ECO:0000256" key="5">
    <source>
        <dbReference type="SAM" id="Phobius"/>
    </source>
</evidence>
<keyword evidence="8" id="KW-1185">Reference proteome</keyword>
<keyword evidence="3" id="KW-0378">Hydrolase</keyword>
<dbReference type="CDD" id="cd07018">
    <property type="entry name" value="S49_SppA_67K_type"/>
    <property type="match status" value="1"/>
</dbReference>
<evidence type="ECO:0000256" key="3">
    <source>
        <dbReference type="ARBA" id="ARBA00022801"/>
    </source>
</evidence>
<dbReference type="Proteomes" id="UP000321291">
    <property type="component" value="Chromosome"/>
</dbReference>
<dbReference type="GO" id="GO:0016020">
    <property type="term" value="C:membrane"/>
    <property type="evidence" value="ECO:0007669"/>
    <property type="project" value="InterPro"/>
</dbReference>
<dbReference type="NCBIfam" id="TIGR00705">
    <property type="entry name" value="SppA_67K"/>
    <property type="match status" value="1"/>
</dbReference>
<keyword evidence="5" id="KW-0472">Membrane</keyword>
<accession>A0A5B8VM39</accession>
<dbReference type="OrthoDB" id="9764363at2"/>
<dbReference type="PANTHER" id="PTHR33209">
    <property type="entry name" value="PROTEASE 4"/>
    <property type="match status" value="1"/>
</dbReference>
<evidence type="ECO:0000256" key="4">
    <source>
        <dbReference type="ARBA" id="ARBA00022825"/>
    </source>
</evidence>
<dbReference type="InterPro" id="IPR029045">
    <property type="entry name" value="ClpP/crotonase-like_dom_sf"/>
</dbReference>
<sequence>MVKFLKLFVAVFISMLVCGFLFILIAIGVVSMASSKSEVNINDGSILVLDLSRPVKDFEQPSISFSLNADKLTYSPPNLYEELSMIRYAAKDSHIKALYIKGSENVNGFAASQELRLAIEDFKKSGKKVIAFSPTMTQTAYFVASAADKVYVSPEGGLDWAGMVAQTVYFKGLLDKLDIHPEIFFAGKFKSATEPFRSDKMSDANRLQINVWLGEIYGQVLQGVAKSRGLDTATLHELANEGKIRSASDALQNHMVDGLFYADQVENELRKATGKSEKNDLHLISLDKYNKGADYKDYSGKDRIAVLYAQGEIASGSENEGIQGERYVHLIQDIRKDSSIKALVIRVNSPGGSALASDLIWREIQLTKKVKPVVVSMGNMAASGGYYISCGADYIFAEPTTLTGSIGVFSMMGDASNFLKNRLGITFDAVKTSPHADLGSIARPLTP</sequence>
<dbReference type="InterPro" id="IPR047272">
    <property type="entry name" value="S49_SppA_C"/>
</dbReference>
<feature type="domain" description="Peptidase S49" evidence="6">
    <location>
        <begin position="122"/>
        <end position="272"/>
    </location>
</feature>
<dbReference type="InterPro" id="IPR004634">
    <property type="entry name" value="Pept_S49_pIV"/>
</dbReference>
<dbReference type="InterPro" id="IPR047217">
    <property type="entry name" value="S49_SppA_67K_type_N"/>
</dbReference>
<dbReference type="EMBL" id="CP042434">
    <property type="protein sequence ID" value="QEC72141.1"/>
    <property type="molecule type" value="Genomic_DNA"/>
</dbReference>
<gene>
    <name evidence="7" type="primary">sppA</name>
    <name evidence="7" type="ORF">FSB73_11130</name>
</gene>
<keyword evidence="4" id="KW-0720">Serine protease</keyword>
<evidence type="ECO:0000313" key="7">
    <source>
        <dbReference type="EMBL" id="QEC72141.1"/>
    </source>
</evidence>
<feature type="transmembrane region" description="Helical" evidence="5">
    <location>
        <begin position="7"/>
        <end position="33"/>
    </location>
</feature>
<evidence type="ECO:0000256" key="2">
    <source>
        <dbReference type="ARBA" id="ARBA00022670"/>
    </source>
</evidence>
<dbReference type="Gene3D" id="3.90.226.10">
    <property type="entry name" value="2-enoyl-CoA Hydratase, Chain A, domain 1"/>
    <property type="match status" value="3"/>
</dbReference>
<evidence type="ECO:0000259" key="6">
    <source>
        <dbReference type="Pfam" id="PF01343"/>
    </source>
</evidence>
<evidence type="ECO:0000313" key="8">
    <source>
        <dbReference type="Proteomes" id="UP000321291"/>
    </source>
</evidence>
<dbReference type="CDD" id="cd07023">
    <property type="entry name" value="S49_Sppa_N_C"/>
    <property type="match status" value="1"/>
</dbReference>
<dbReference type="GO" id="GO:0006465">
    <property type="term" value="P:signal peptide processing"/>
    <property type="evidence" value="ECO:0007669"/>
    <property type="project" value="InterPro"/>
</dbReference>
<dbReference type="SUPFAM" id="SSF52096">
    <property type="entry name" value="ClpP/crotonase"/>
    <property type="match status" value="2"/>
</dbReference>
<dbReference type="AlphaFoldDB" id="A0A5B8VM39"/>
<keyword evidence="2" id="KW-0645">Protease</keyword>
<dbReference type="KEGG" id="agi:FSB73_11130"/>
<evidence type="ECO:0000256" key="1">
    <source>
        <dbReference type="ARBA" id="ARBA00008683"/>
    </source>
</evidence>
<feature type="domain" description="Peptidase S49" evidence="6">
    <location>
        <begin position="367"/>
        <end position="447"/>
    </location>
</feature>
<dbReference type="InterPro" id="IPR002142">
    <property type="entry name" value="Peptidase_S49"/>
</dbReference>
<dbReference type="PANTHER" id="PTHR33209:SF1">
    <property type="entry name" value="PEPTIDASE S49 DOMAIN-CONTAINING PROTEIN"/>
    <property type="match status" value="1"/>
</dbReference>
<keyword evidence="5" id="KW-0812">Transmembrane</keyword>
<dbReference type="GO" id="GO:0008236">
    <property type="term" value="F:serine-type peptidase activity"/>
    <property type="evidence" value="ECO:0007669"/>
    <property type="project" value="UniProtKB-KW"/>
</dbReference>
<comment type="similarity">
    <text evidence="1">Belongs to the peptidase S49 family.</text>
</comment>
<protein>
    <submittedName>
        <fullName evidence="7">Signal peptide peptidase SppA</fullName>
    </submittedName>
</protein>
<dbReference type="Pfam" id="PF01343">
    <property type="entry name" value="Peptidase_S49"/>
    <property type="match status" value="2"/>
</dbReference>